<protein>
    <submittedName>
        <fullName evidence="3">Acetyl esterase/lipase</fullName>
    </submittedName>
</protein>
<proteinExistence type="predicted"/>
<evidence type="ECO:0000313" key="3">
    <source>
        <dbReference type="EMBL" id="SFS52778.1"/>
    </source>
</evidence>
<dbReference type="SUPFAM" id="SSF53474">
    <property type="entry name" value="alpha/beta-Hydrolases"/>
    <property type="match status" value="1"/>
</dbReference>
<keyword evidence="1" id="KW-0378">Hydrolase</keyword>
<dbReference type="GO" id="GO:0016787">
    <property type="term" value="F:hydrolase activity"/>
    <property type="evidence" value="ECO:0007669"/>
    <property type="project" value="UniProtKB-KW"/>
</dbReference>
<dbReference type="InterPro" id="IPR050300">
    <property type="entry name" value="GDXG_lipolytic_enzyme"/>
</dbReference>
<evidence type="ECO:0000259" key="2">
    <source>
        <dbReference type="Pfam" id="PF20434"/>
    </source>
</evidence>
<keyword evidence="4" id="KW-1185">Reference proteome</keyword>
<accession>A0A1I6QKK9</accession>
<dbReference type="Proteomes" id="UP000198660">
    <property type="component" value="Unassembled WGS sequence"/>
</dbReference>
<dbReference type="AlphaFoldDB" id="A0A1I6QKK9"/>
<reference evidence="4" key="1">
    <citation type="submission" date="2016-10" db="EMBL/GenBank/DDBJ databases">
        <authorList>
            <person name="Varghese N."/>
            <person name="Submissions S."/>
        </authorList>
    </citation>
    <scope>NUCLEOTIDE SEQUENCE [LARGE SCALE GENOMIC DNA]</scope>
    <source>
        <strain evidence="4">DSM 45789</strain>
    </source>
</reference>
<dbReference type="OrthoDB" id="179999at2"/>
<dbReference type="RefSeq" id="WP_091834992.1">
    <property type="nucleotide sequence ID" value="NZ_FPAA01000003.1"/>
</dbReference>
<evidence type="ECO:0000313" key="4">
    <source>
        <dbReference type="Proteomes" id="UP000198660"/>
    </source>
</evidence>
<evidence type="ECO:0000256" key="1">
    <source>
        <dbReference type="ARBA" id="ARBA00022801"/>
    </source>
</evidence>
<feature type="domain" description="BD-FAE-like" evidence="2">
    <location>
        <begin position="34"/>
        <end position="233"/>
    </location>
</feature>
<dbReference type="Gene3D" id="3.40.50.1820">
    <property type="entry name" value="alpha/beta hydrolase"/>
    <property type="match status" value="1"/>
</dbReference>
<dbReference type="EMBL" id="FPAA01000003">
    <property type="protein sequence ID" value="SFS52778.1"/>
    <property type="molecule type" value="Genomic_DNA"/>
</dbReference>
<organism evidence="3 4">
    <name type="scientific">Marininema halotolerans</name>
    <dbReference type="NCBI Taxonomy" id="1155944"/>
    <lineage>
        <taxon>Bacteria</taxon>
        <taxon>Bacillati</taxon>
        <taxon>Bacillota</taxon>
        <taxon>Bacilli</taxon>
        <taxon>Bacillales</taxon>
        <taxon>Thermoactinomycetaceae</taxon>
        <taxon>Marininema</taxon>
    </lineage>
</organism>
<name>A0A1I6QKK9_9BACL</name>
<dbReference type="InterPro" id="IPR029058">
    <property type="entry name" value="AB_hydrolase_fold"/>
</dbReference>
<dbReference type="Pfam" id="PF20434">
    <property type="entry name" value="BD-FAE"/>
    <property type="match status" value="1"/>
</dbReference>
<dbReference type="InterPro" id="IPR049492">
    <property type="entry name" value="BD-FAE-like_dom"/>
</dbReference>
<sequence length="275" mass="30694">MSNPYRNGDVPLSEISSFRIPYGNHPSQYGDLRLPTSLGRSPIVVSIHGGFWQSKYGLELNDPIVEDLTRRGYATWNIEYRRVGENGGGWTGTFDDVIDAINQLTQLEKSYPLDLSRIVILGHSAGGHLALWLASRNHTQNDAFEKTLRIPIKHVISLAGITDLKRTWEIHLESGLDGSLVSSFLDGTPHEVPDRYRLASPIEQLPIPATQLLIHGELDRHVPVELSIAYHQKAVEQGAHVRLLTLPEAEHFQLIDPASSAWKSVIDSLETLFSE</sequence>
<dbReference type="PANTHER" id="PTHR48081:SF33">
    <property type="entry name" value="KYNURENINE FORMAMIDASE"/>
    <property type="match status" value="1"/>
</dbReference>
<dbReference type="PANTHER" id="PTHR48081">
    <property type="entry name" value="AB HYDROLASE SUPERFAMILY PROTEIN C4A8.06C"/>
    <property type="match status" value="1"/>
</dbReference>
<gene>
    <name evidence="3" type="ORF">SAMN05444972_103200</name>
</gene>